<evidence type="ECO:0000256" key="1">
    <source>
        <dbReference type="ARBA" id="ARBA00007381"/>
    </source>
</evidence>
<dbReference type="SUPFAM" id="SSF53067">
    <property type="entry name" value="Actin-like ATPase domain"/>
    <property type="match status" value="2"/>
</dbReference>
<comment type="caution">
    <text evidence="4">The sequence shown here is derived from an EMBL/GenBank/DDBJ whole genome shotgun (WGS) entry which is preliminary data.</text>
</comment>
<dbReference type="Gene3D" id="3.30.420.40">
    <property type="match status" value="2"/>
</dbReference>
<dbReference type="InterPro" id="IPR043129">
    <property type="entry name" value="ATPase_NBD"/>
</dbReference>
<dbReference type="GO" id="GO:0005524">
    <property type="term" value="F:ATP binding"/>
    <property type="evidence" value="ECO:0007669"/>
    <property type="project" value="UniProtKB-KW"/>
</dbReference>
<dbReference type="EMBL" id="UYJE01003475">
    <property type="protein sequence ID" value="VDI19669.1"/>
    <property type="molecule type" value="Genomic_DNA"/>
</dbReference>
<dbReference type="CDD" id="cd10229">
    <property type="entry name" value="ASKHA_NBD_HSP70_HSPA12"/>
    <property type="match status" value="1"/>
</dbReference>
<proteinExistence type="inferred from homology"/>
<dbReference type="AlphaFoldDB" id="A0A8B6DIT4"/>
<evidence type="ECO:0000256" key="3">
    <source>
        <dbReference type="ARBA" id="ARBA00022840"/>
    </source>
</evidence>
<comment type="similarity">
    <text evidence="1">Belongs to the heat shock protein 70 family.</text>
</comment>
<sequence length="604" mass="68532">MAETKILVVAIDFGSSGAGYAFSFAYQYKNNPLDISTSVWNNGNGPLQAKIPAVLLFDPDKKFHSFGFKAEDKYEELLNTNKADQWYFLKGFKMQLYSAVNAGEDIRVDFELLDVGGKRISAKAVFSAAIGFLKDHFIQQMHWRKLGTVEDDIFWVVSVPSIWNDSAKQFMRESAEKVGIQGDKFIMVYEPEAASIYARLLSVDKFVGNNGAVILKAFDPGRKFIVVDAGGGTVDISAQQVLENGELKIIHRECGGPWGGECINKQFVNMLKELFGKEVMKQFKNKHGDDFLQLQRDFEVKKKMYRVEDEESLTIRMPLSLIELFLDIKQSDVQTAIASSRFDETVRLKRDKLSIAGSLVETFFSETIRNIIDEVVFIFKNERCSDVSAIMMAGGFSEADTLQHTIKKQFQSLEIFIPLDGSLSVLKGAVIYGHNPNVVSSRVCNYTYGVGVAMKFDPSIHDPGKKIYRRGIEMCNNLFNVLFEIDEEVHIGQTKSIDVVSYFLSDDKYGPLEWRFMISTKKDPFYTTDESCMKHGSIIVSPPNEMWPEFVEGQIFLKIAGTELIGTFVNRKTMKETSVRFEFLPSINKNPERKRLFDPFFLDI</sequence>
<gene>
    <name evidence="4" type="ORF">MGAL_10B025740</name>
</gene>
<organism evidence="4 5">
    <name type="scientific">Mytilus galloprovincialis</name>
    <name type="common">Mediterranean mussel</name>
    <dbReference type="NCBI Taxonomy" id="29158"/>
    <lineage>
        <taxon>Eukaryota</taxon>
        <taxon>Metazoa</taxon>
        <taxon>Spiralia</taxon>
        <taxon>Lophotrochozoa</taxon>
        <taxon>Mollusca</taxon>
        <taxon>Bivalvia</taxon>
        <taxon>Autobranchia</taxon>
        <taxon>Pteriomorphia</taxon>
        <taxon>Mytilida</taxon>
        <taxon>Mytiloidea</taxon>
        <taxon>Mytilidae</taxon>
        <taxon>Mytilinae</taxon>
        <taxon>Mytilus</taxon>
    </lineage>
</organism>
<dbReference type="InterPro" id="IPR013126">
    <property type="entry name" value="Hsp_70_fam"/>
</dbReference>
<dbReference type="Proteomes" id="UP000596742">
    <property type="component" value="Unassembled WGS sequence"/>
</dbReference>
<keyword evidence="2" id="KW-0547">Nucleotide-binding</keyword>
<keyword evidence="3" id="KW-0067">ATP-binding</keyword>
<dbReference type="GO" id="GO:0140662">
    <property type="term" value="F:ATP-dependent protein folding chaperone"/>
    <property type="evidence" value="ECO:0007669"/>
    <property type="project" value="InterPro"/>
</dbReference>
<dbReference type="Gene3D" id="3.90.640.10">
    <property type="entry name" value="Actin, Chain A, domain 4"/>
    <property type="match status" value="1"/>
</dbReference>
<dbReference type="PANTHER" id="PTHR14187:SF5">
    <property type="entry name" value="HEAT SHOCK 70 KDA PROTEIN 12A"/>
    <property type="match status" value="1"/>
</dbReference>
<keyword evidence="5" id="KW-1185">Reference proteome</keyword>
<name>A0A8B6DIT4_MYTGA</name>
<reference evidence="4" key="1">
    <citation type="submission" date="2018-11" db="EMBL/GenBank/DDBJ databases">
        <authorList>
            <person name="Alioto T."/>
            <person name="Alioto T."/>
        </authorList>
    </citation>
    <scope>NUCLEOTIDE SEQUENCE</scope>
</reference>
<dbReference type="Pfam" id="PF00012">
    <property type="entry name" value="HSP70"/>
    <property type="match status" value="1"/>
</dbReference>
<evidence type="ECO:0000256" key="2">
    <source>
        <dbReference type="ARBA" id="ARBA00022741"/>
    </source>
</evidence>
<dbReference type="OrthoDB" id="2963168at2759"/>
<accession>A0A8B6DIT4</accession>
<evidence type="ECO:0000313" key="4">
    <source>
        <dbReference type="EMBL" id="VDI19669.1"/>
    </source>
</evidence>
<dbReference type="PANTHER" id="PTHR14187">
    <property type="entry name" value="ALPHA KINASE/ELONGATION FACTOR 2 KINASE"/>
    <property type="match status" value="1"/>
</dbReference>
<protein>
    <submittedName>
        <fullName evidence="4">Uncharacterized protein</fullName>
    </submittedName>
</protein>
<evidence type="ECO:0000313" key="5">
    <source>
        <dbReference type="Proteomes" id="UP000596742"/>
    </source>
</evidence>